<reference evidence="2 3" key="1">
    <citation type="submission" date="2019-03" db="EMBL/GenBank/DDBJ databases">
        <title>Genomic Encyclopedia of Type Strains, Phase IV (KMG-IV): sequencing the most valuable type-strain genomes for metagenomic binning, comparative biology and taxonomic classification.</title>
        <authorList>
            <person name="Goeker M."/>
        </authorList>
    </citation>
    <scope>NUCLEOTIDE SEQUENCE [LARGE SCALE GENOMIC DNA]</scope>
    <source>
        <strain evidence="2 3">DSM 13587</strain>
    </source>
</reference>
<keyword evidence="3" id="KW-1185">Reference proteome</keyword>
<protein>
    <submittedName>
        <fullName evidence="2">Uncharacterized protein</fullName>
    </submittedName>
</protein>
<feature type="transmembrane region" description="Helical" evidence="1">
    <location>
        <begin position="95"/>
        <end position="115"/>
    </location>
</feature>
<keyword evidence="1" id="KW-0472">Membrane</keyword>
<name>A0A4R3MZD4_9GAMM</name>
<dbReference type="RefSeq" id="WP_132976488.1">
    <property type="nucleotide sequence ID" value="NZ_SMAO01000003.1"/>
</dbReference>
<dbReference type="Proteomes" id="UP000295717">
    <property type="component" value="Unassembled WGS sequence"/>
</dbReference>
<accession>A0A4R3MZD4</accession>
<feature type="transmembrane region" description="Helical" evidence="1">
    <location>
        <begin position="121"/>
        <end position="138"/>
    </location>
</feature>
<evidence type="ECO:0000256" key="1">
    <source>
        <dbReference type="SAM" id="Phobius"/>
    </source>
</evidence>
<feature type="transmembrane region" description="Helical" evidence="1">
    <location>
        <begin position="12"/>
        <end position="34"/>
    </location>
</feature>
<feature type="transmembrane region" description="Helical" evidence="1">
    <location>
        <begin position="46"/>
        <end position="69"/>
    </location>
</feature>
<dbReference type="OrthoDB" id="10000191at2"/>
<gene>
    <name evidence="2" type="ORF">EDC35_103178</name>
</gene>
<evidence type="ECO:0000313" key="3">
    <source>
        <dbReference type="Proteomes" id="UP000295717"/>
    </source>
</evidence>
<proteinExistence type="predicted"/>
<comment type="caution">
    <text evidence="2">The sequence shown here is derived from an EMBL/GenBank/DDBJ whole genome shotgun (WGS) entry which is preliminary data.</text>
</comment>
<dbReference type="AlphaFoldDB" id="A0A4R3MZD4"/>
<keyword evidence="1" id="KW-1133">Transmembrane helix</keyword>
<dbReference type="EMBL" id="SMAO01000003">
    <property type="protein sequence ID" value="TCT22080.1"/>
    <property type="molecule type" value="Genomic_DNA"/>
</dbReference>
<sequence>MSANSSHDPLRLAPLIWLAQFGSVLLLMALTWFLPDLMAINPIAVLSQALLLVALLAAPAAFVLVRWLMSDRTSRQDRYDPLASAPIAPSPEARFARYILTLALCEIPAILALLAALTGAYPLQALGVGATSLLLLLWRRPLRRD</sequence>
<keyword evidence="1" id="KW-0812">Transmembrane</keyword>
<evidence type="ECO:0000313" key="2">
    <source>
        <dbReference type="EMBL" id="TCT22080.1"/>
    </source>
</evidence>
<organism evidence="2 3">
    <name type="scientific">Thiobaca trueperi</name>
    <dbReference type="NCBI Taxonomy" id="127458"/>
    <lineage>
        <taxon>Bacteria</taxon>
        <taxon>Pseudomonadati</taxon>
        <taxon>Pseudomonadota</taxon>
        <taxon>Gammaproteobacteria</taxon>
        <taxon>Chromatiales</taxon>
        <taxon>Chromatiaceae</taxon>
        <taxon>Thiobaca</taxon>
    </lineage>
</organism>